<dbReference type="GeneID" id="90040203"/>
<feature type="domain" description="Cyclin-like" evidence="6">
    <location>
        <begin position="378"/>
        <end position="460"/>
    </location>
</feature>
<evidence type="ECO:0000259" key="6">
    <source>
        <dbReference type="SMART" id="SM00385"/>
    </source>
</evidence>
<keyword evidence="2 4" id="KW-0195">Cyclin</keyword>
<evidence type="ECO:0000256" key="5">
    <source>
        <dbReference type="SAM" id="MobiDB-lite"/>
    </source>
</evidence>
<feature type="compositionally biased region" description="Low complexity" evidence="5">
    <location>
        <begin position="126"/>
        <end position="140"/>
    </location>
</feature>
<comment type="caution">
    <text evidence="8">The sequence shown here is derived from an EMBL/GenBank/DDBJ whole genome shotgun (WGS) entry which is preliminary data.</text>
</comment>
<gene>
    <name evidence="8" type="ORF">BZA70DRAFT_300177</name>
</gene>
<dbReference type="CDD" id="cd20512">
    <property type="entry name" value="CYCLIN_CLBs_yeast_rpt2"/>
    <property type="match status" value="1"/>
</dbReference>
<dbReference type="Pfam" id="PF00134">
    <property type="entry name" value="Cyclin_N"/>
    <property type="match status" value="1"/>
</dbReference>
<dbReference type="PIRSF" id="PIRSF001771">
    <property type="entry name" value="Cyclin_A_B_D_E"/>
    <property type="match status" value="1"/>
</dbReference>
<dbReference type="InterPro" id="IPR039361">
    <property type="entry name" value="Cyclin"/>
</dbReference>
<feature type="domain" description="Cyclin-like" evidence="6">
    <location>
        <begin position="281"/>
        <end position="365"/>
    </location>
</feature>
<dbReference type="InterPro" id="IPR046965">
    <property type="entry name" value="Cyclin_A/B-like"/>
</dbReference>
<dbReference type="CDD" id="cd20568">
    <property type="entry name" value="CYCLIN_CLBs_yeast_rpt1"/>
    <property type="match status" value="1"/>
</dbReference>
<dbReference type="PROSITE" id="PS00292">
    <property type="entry name" value="CYCLINS"/>
    <property type="match status" value="1"/>
</dbReference>
<dbReference type="InterPro" id="IPR048258">
    <property type="entry name" value="Cyclins_cyclin-box"/>
</dbReference>
<feature type="compositionally biased region" description="Acidic residues" evidence="5">
    <location>
        <begin position="523"/>
        <end position="534"/>
    </location>
</feature>
<dbReference type="RefSeq" id="XP_064765912.1">
    <property type="nucleotide sequence ID" value="XM_064914691.1"/>
</dbReference>
<dbReference type="PANTHER" id="PTHR10177">
    <property type="entry name" value="CYCLINS"/>
    <property type="match status" value="1"/>
</dbReference>
<evidence type="ECO:0000256" key="3">
    <source>
        <dbReference type="ARBA" id="ARBA00023306"/>
    </source>
</evidence>
<feature type="compositionally biased region" description="Acidic residues" evidence="5">
    <location>
        <begin position="172"/>
        <end position="181"/>
    </location>
</feature>
<evidence type="ECO:0000256" key="2">
    <source>
        <dbReference type="ARBA" id="ARBA00023127"/>
    </source>
</evidence>
<evidence type="ECO:0000256" key="4">
    <source>
        <dbReference type="RuleBase" id="RU000383"/>
    </source>
</evidence>
<dbReference type="InterPro" id="IPR013763">
    <property type="entry name" value="Cyclin-like_dom"/>
</dbReference>
<name>A0ABR1EZ52_9ASCO</name>
<dbReference type="Pfam" id="PF02984">
    <property type="entry name" value="Cyclin_C"/>
    <property type="match status" value="1"/>
</dbReference>
<sequence>MYLRSSCLPVKFNFDLNLRHLRSTRTSATTGYDENQVGTTTRVTRAKAAALEPGKQQTSTALASKLAPVNTRKRSALGDVSNVHKEASNGDDAKGKAGVKVAKTALATHVKSRTRDEPTTGLQSKRATTNTITTTTTTAASRRRRAPLKSLSASQVEQRARARPHATSVIDEAAEPEELDSEAEKENGSPNSSAQKTTIASSTTDEQEFVEAREALAPTEVVECDWDDLDAEEMDDPTMVAEYVNEIFDYMSELEVRTMPNAHYMDEQTDLQWKMRDILIDWLVEVHVKFRLLPETLFLAVNIVDRFLSLRIVSLDKLQLVGITGMFIAAKYEEVFSPSISNFVYVADSGYTEEEILRAETFILQVLNYDLSYPNPMNFLRRNSKADNYDMQTRTVAKYLMEIGLLDHRFLKFLPSHTAATAMYLARMMLDRPPWDRNLVHYSGGYTEEKILPVCHLMIDYLSKPVRHDAFFKKYAGKRFLKASILARQWAKRFVETNQLPSDTWLSSTANEGEAENGNKEEDGAEEEGTTTEK</sequence>
<dbReference type="SUPFAM" id="SSF47954">
    <property type="entry name" value="Cyclin-like"/>
    <property type="match status" value="2"/>
</dbReference>
<dbReference type="SMART" id="SM00385">
    <property type="entry name" value="CYCLIN"/>
    <property type="match status" value="2"/>
</dbReference>
<evidence type="ECO:0000256" key="1">
    <source>
        <dbReference type="ARBA" id="ARBA00022618"/>
    </source>
</evidence>
<dbReference type="InterPro" id="IPR036915">
    <property type="entry name" value="Cyclin-like_sf"/>
</dbReference>
<evidence type="ECO:0000313" key="9">
    <source>
        <dbReference type="Proteomes" id="UP001498771"/>
    </source>
</evidence>
<dbReference type="Gene3D" id="1.10.472.10">
    <property type="entry name" value="Cyclin-like"/>
    <property type="match status" value="2"/>
</dbReference>
<feature type="compositionally biased region" description="Polar residues" evidence="5">
    <location>
        <begin position="188"/>
        <end position="204"/>
    </location>
</feature>
<dbReference type="InterPro" id="IPR006671">
    <property type="entry name" value="Cyclin_N"/>
</dbReference>
<comment type="similarity">
    <text evidence="4">Belongs to the cyclin family.</text>
</comment>
<feature type="region of interest" description="Disordered" evidence="5">
    <location>
        <begin position="106"/>
        <end position="214"/>
    </location>
</feature>
<dbReference type="InterPro" id="IPR004367">
    <property type="entry name" value="Cyclin_C-dom"/>
</dbReference>
<keyword evidence="9" id="KW-1185">Reference proteome</keyword>
<dbReference type="EMBL" id="JBBJBU010000014">
    <property type="protein sequence ID" value="KAK7202879.1"/>
    <property type="molecule type" value="Genomic_DNA"/>
</dbReference>
<protein>
    <submittedName>
        <fullName evidence="8">Cyclin domain-containing protein</fullName>
    </submittedName>
</protein>
<keyword evidence="1" id="KW-0132">Cell division</keyword>
<organism evidence="8 9">
    <name type="scientific">Myxozyma melibiosi</name>
    <dbReference type="NCBI Taxonomy" id="54550"/>
    <lineage>
        <taxon>Eukaryota</taxon>
        <taxon>Fungi</taxon>
        <taxon>Dikarya</taxon>
        <taxon>Ascomycota</taxon>
        <taxon>Saccharomycotina</taxon>
        <taxon>Lipomycetes</taxon>
        <taxon>Lipomycetales</taxon>
        <taxon>Lipomycetaceae</taxon>
        <taxon>Myxozyma</taxon>
    </lineage>
</organism>
<dbReference type="Proteomes" id="UP001498771">
    <property type="component" value="Unassembled WGS sequence"/>
</dbReference>
<evidence type="ECO:0000259" key="7">
    <source>
        <dbReference type="SMART" id="SM01332"/>
    </source>
</evidence>
<feature type="region of interest" description="Disordered" evidence="5">
    <location>
        <begin position="504"/>
        <end position="534"/>
    </location>
</feature>
<proteinExistence type="inferred from homology"/>
<reference evidence="8 9" key="1">
    <citation type="submission" date="2024-03" db="EMBL/GenBank/DDBJ databases">
        <title>Genome-scale model development and genomic sequencing of the oleaginous clade Lipomyces.</title>
        <authorList>
            <consortium name="Lawrence Berkeley National Laboratory"/>
            <person name="Czajka J.J."/>
            <person name="Han Y."/>
            <person name="Kim J."/>
            <person name="Mondo S.J."/>
            <person name="Hofstad B.A."/>
            <person name="Robles A."/>
            <person name="Haridas S."/>
            <person name="Riley R."/>
            <person name="LaButti K."/>
            <person name="Pangilinan J."/>
            <person name="Andreopoulos W."/>
            <person name="Lipzen A."/>
            <person name="Yan J."/>
            <person name="Wang M."/>
            <person name="Ng V."/>
            <person name="Grigoriev I.V."/>
            <person name="Spatafora J.W."/>
            <person name="Magnuson J.K."/>
            <person name="Baker S.E."/>
            <person name="Pomraning K.R."/>
        </authorList>
    </citation>
    <scope>NUCLEOTIDE SEQUENCE [LARGE SCALE GENOMIC DNA]</scope>
    <source>
        <strain evidence="8 9">Phaff 52-87</strain>
    </source>
</reference>
<dbReference type="SMART" id="SM01332">
    <property type="entry name" value="Cyclin_C"/>
    <property type="match status" value="1"/>
</dbReference>
<evidence type="ECO:0000313" key="8">
    <source>
        <dbReference type="EMBL" id="KAK7202879.1"/>
    </source>
</evidence>
<accession>A0ABR1EZ52</accession>
<feature type="domain" description="Cyclin C-terminal" evidence="7">
    <location>
        <begin position="374"/>
        <end position="489"/>
    </location>
</feature>
<keyword evidence="3" id="KW-0131">Cell cycle</keyword>